<evidence type="ECO:0000256" key="12">
    <source>
        <dbReference type="ARBA" id="ARBA00055859"/>
    </source>
</evidence>
<dbReference type="InterPro" id="IPR010987">
    <property type="entry name" value="Glutathione-S-Trfase_C-like"/>
</dbReference>
<evidence type="ECO:0000256" key="7">
    <source>
        <dbReference type="ARBA" id="ARBA00023002"/>
    </source>
</evidence>
<evidence type="ECO:0000256" key="2">
    <source>
        <dbReference type="ARBA" id="ARBA00011067"/>
    </source>
</evidence>
<reference evidence="17" key="1">
    <citation type="journal article" date="2023" name="Mol. Phylogenet. Evol.">
        <title>Genome-scale phylogeny and comparative genomics of the fungal order Sordariales.</title>
        <authorList>
            <person name="Hensen N."/>
            <person name="Bonometti L."/>
            <person name="Westerberg I."/>
            <person name="Brannstrom I.O."/>
            <person name="Guillou S."/>
            <person name="Cros-Aarteil S."/>
            <person name="Calhoun S."/>
            <person name="Haridas S."/>
            <person name="Kuo A."/>
            <person name="Mondo S."/>
            <person name="Pangilinan J."/>
            <person name="Riley R."/>
            <person name="LaButti K."/>
            <person name="Andreopoulos B."/>
            <person name="Lipzen A."/>
            <person name="Chen C."/>
            <person name="Yan M."/>
            <person name="Daum C."/>
            <person name="Ng V."/>
            <person name="Clum A."/>
            <person name="Steindorff A."/>
            <person name="Ohm R.A."/>
            <person name="Martin F."/>
            <person name="Silar P."/>
            <person name="Natvig D.O."/>
            <person name="Lalanne C."/>
            <person name="Gautier V."/>
            <person name="Ament-Velasquez S.L."/>
            <person name="Kruys A."/>
            <person name="Hutchinson M.I."/>
            <person name="Powell A.J."/>
            <person name="Barry K."/>
            <person name="Miller A.N."/>
            <person name="Grigoriev I.V."/>
            <person name="Debuchy R."/>
            <person name="Gladieux P."/>
            <person name="Hiltunen Thoren M."/>
            <person name="Johannesson H."/>
        </authorList>
    </citation>
    <scope>NUCLEOTIDE SEQUENCE [LARGE SCALE GENOMIC DNA]</scope>
    <source>
        <strain evidence="17">CBS 340.73</strain>
    </source>
</reference>
<evidence type="ECO:0000256" key="9">
    <source>
        <dbReference type="ARBA" id="ARBA00032186"/>
    </source>
</evidence>
<dbReference type="EC" id="2.5.1.18" evidence="4"/>
<organism evidence="16 17">
    <name type="scientific">Diplogelasinospora grovesii</name>
    <dbReference type="NCBI Taxonomy" id="303347"/>
    <lineage>
        <taxon>Eukaryota</taxon>
        <taxon>Fungi</taxon>
        <taxon>Dikarya</taxon>
        <taxon>Ascomycota</taxon>
        <taxon>Pezizomycotina</taxon>
        <taxon>Sordariomycetes</taxon>
        <taxon>Sordariomycetidae</taxon>
        <taxon>Sordariales</taxon>
        <taxon>Diplogelasinosporaceae</taxon>
        <taxon>Diplogelasinospora</taxon>
    </lineage>
</organism>
<comment type="caution">
    <text evidence="16">The sequence shown here is derived from an EMBL/GenBank/DDBJ whole genome shotgun (WGS) entry which is preliminary data.</text>
</comment>
<dbReference type="SFLD" id="SFLDG01148">
    <property type="entry name" value="Xi_(cytGST)"/>
    <property type="match status" value="1"/>
</dbReference>
<dbReference type="GO" id="GO:0071555">
    <property type="term" value="P:cell wall organization"/>
    <property type="evidence" value="ECO:0007669"/>
    <property type="project" value="UniProtKB-KW"/>
</dbReference>
<keyword evidence="17" id="KW-1185">Reference proteome</keyword>
<dbReference type="FunFam" id="3.40.30.10:FF:000162">
    <property type="entry name" value="Glutathione S-transferase Gst3"/>
    <property type="match status" value="1"/>
</dbReference>
<evidence type="ECO:0000256" key="10">
    <source>
        <dbReference type="ARBA" id="ARBA00047960"/>
    </source>
</evidence>
<dbReference type="Gene3D" id="3.40.30.10">
    <property type="entry name" value="Glutaredoxin"/>
    <property type="match status" value="1"/>
</dbReference>
<keyword evidence="8" id="KW-0961">Cell wall biogenesis/degradation</keyword>
<dbReference type="CDD" id="cd03190">
    <property type="entry name" value="GST_C_Omega_like"/>
    <property type="match status" value="1"/>
</dbReference>
<dbReference type="InterPro" id="IPR004045">
    <property type="entry name" value="Glutathione_S-Trfase_N"/>
</dbReference>
<dbReference type="GO" id="GO:0004364">
    <property type="term" value="F:glutathione transferase activity"/>
    <property type="evidence" value="ECO:0007669"/>
    <property type="project" value="UniProtKB-EC"/>
</dbReference>
<dbReference type="Pfam" id="PF13409">
    <property type="entry name" value="GST_N_2"/>
    <property type="match status" value="1"/>
</dbReference>
<evidence type="ECO:0000256" key="5">
    <source>
        <dbReference type="ARBA" id="ARBA00022490"/>
    </source>
</evidence>
<dbReference type="InterPro" id="IPR036282">
    <property type="entry name" value="Glutathione-S-Trfase_C_sf"/>
</dbReference>
<dbReference type="SUPFAM" id="SSF47616">
    <property type="entry name" value="GST C-terminal domain-like"/>
    <property type="match status" value="1"/>
</dbReference>
<dbReference type="SFLD" id="SFLDS00019">
    <property type="entry name" value="Glutathione_Transferase_(cytos"/>
    <property type="match status" value="1"/>
</dbReference>
<dbReference type="SFLD" id="SFLDG01206">
    <property type="entry name" value="Xi.1"/>
    <property type="match status" value="1"/>
</dbReference>
<dbReference type="AlphaFoldDB" id="A0AAN6NFH4"/>
<keyword evidence="5" id="KW-0963">Cytoplasm</keyword>
<evidence type="ECO:0000256" key="11">
    <source>
        <dbReference type="ARBA" id="ARBA00049544"/>
    </source>
</evidence>
<evidence type="ECO:0000256" key="8">
    <source>
        <dbReference type="ARBA" id="ARBA00023316"/>
    </source>
</evidence>
<evidence type="ECO:0000259" key="15">
    <source>
        <dbReference type="PROSITE" id="PS50405"/>
    </source>
</evidence>
<evidence type="ECO:0000313" key="17">
    <source>
        <dbReference type="Proteomes" id="UP001303473"/>
    </source>
</evidence>
<keyword evidence="7" id="KW-0560">Oxidoreductase</keyword>
<comment type="subcellular location">
    <subcellularLocation>
        <location evidence="1">Cytoplasm</location>
    </subcellularLocation>
</comment>
<feature type="compositionally biased region" description="Basic and acidic residues" evidence="14">
    <location>
        <begin position="75"/>
        <end position="88"/>
    </location>
</feature>
<dbReference type="InterPro" id="IPR040079">
    <property type="entry name" value="Glutathione_S-Trfase"/>
</dbReference>
<evidence type="ECO:0000313" key="16">
    <source>
        <dbReference type="EMBL" id="KAK3944857.1"/>
    </source>
</evidence>
<dbReference type="EC" id="1.8.5.1" evidence="3"/>
<comment type="catalytic activity">
    <reaction evidence="10">
        <text>RX + glutathione = an S-substituted glutathione + a halide anion + H(+)</text>
        <dbReference type="Rhea" id="RHEA:16437"/>
        <dbReference type="ChEBI" id="CHEBI:15378"/>
        <dbReference type="ChEBI" id="CHEBI:16042"/>
        <dbReference type="ChEBI" id="CHEBI:17792"/>
        <dbReference type="ChEBI" id="CHEBI:57925"/>
        <dbReference type="ChEBI" id="CHEBI:90779"/>
        <dbReference type="EC" id="2.5.1.18"/>
    </reaction>
</comment>
<feature type="region of interest" description="Disordered" evidence="14">
    <location>
        <begin position="73"/>
        <end position="92"/>
    </location>
</feature>
<proteinExistence type="inferred from homology"/>
<evidence type="ECO:0000256" key="14">
    <source>
        <dbReference type="SAM" id="MobiDB-lite"/>
    </source>
</evidence>
<feature type="domain" description="GST C-terminal" evidence="15">
    <location>
        <begin position="254"/>
        <end position="386"/>
    </location>
</feature>
<comment type="catalytic activity">
    <reaction evidence="11">
        <text>L-dehydroascorbate + 2 glutathione = glutathione disulfide + L-ascorbate</text>
        <dbReference type="Rhea" id="RHEA:24424"/>
        <dbReference type="ChEBI" id="CHEBI:38290"/>
        <dbReference type="ChEBI" id="CHEBI:57925"/>
        <dbReference type="ChEBI" id="CHEBI:58297"/>
        <dbReference type="ChEBI" id="CHEBI:58539"/>
        <dbReference type="EC" id="1.8.5.1"/>
    </reaction>
</comment>
<comment type="similarity">
    <text evidence="2">Belongs to the GST superfamily. Omega family.</text>
</comment>
<dbReference type="GO" id="GO:0045174">
    <property type="term" value="F:glutathione dehydrogenase (ascorbate) activity"/>
    <property type="evidence" value="ECO:0007669"/>
    <property type="project" value="UniProtKB-EC"/>
</dbReference>
<keyword evidence="6" id="KW-0808">Transferase</keyword>
<dbReference type="Pfam" id="PF13410">
    <property type="entry name" value="GST_C_2"/>
    <property type="match status" value="1"/>
</dbReference>
<dbReference type="InterPro" id="IPR036249">
    <property type="entry name" value="Thioredoxin-like_sf"/>
</dbReference>
<dbReference type="InterPro" id="IPR047047">
    <property type="entry name" value="GST_Omega-like_C"/>
</dbReference>
<sequence>MSLLLLKRQQAVLLHFFARLKPTPPVSFGIIPVTAASRHLSSHITRTNTPGFLQFTNRPVLTMQNITIHTMASEKQVKSEEDKKKKITDWVQPGDNSGEFKRQVSSFRDWVSREAGAKYPAEKGRYHLYVSYACPWATRALIARKLKGLEDIISYSSVHWHLGPNGWRFPTKEEANAEDGEAVIPDPCHPDFTHLRDVYYESEPGYAARFTVPVLYDKIQKRIVNNESSEILRMMGTEFDDLVEEPYKSVDLYPEALRKEIDAAHEWQYDLINNGVYKSGFATTQEAYEKNVKALFEALDRCEEHLKDHHQTADGPFWFGSQLTEVDIRLFVTVIRFDPVYVQHFKCNIRDIRSGYPAIHQWMRHLYWEIPAFKESTNFEHIKKHYTRSHTQINPHGITPVGPLPDILPLGEEVPAVAAVARK</sequence>
<dbReference type="PROSITE" id="PS50405">
    <property type="entry name" value="GST_CTER"/>
    <property type="match status" value="1"/>
</dbReference>
<evidence type="ECO:0000256" key="3">
    <source>
        <dbReference type="ARBA" id="ARBA00012436"/>
    </source>
</evidence>
<dbReference type="PANTHER" id="PTHR32419">
    <property type="entry name" value="GLUTATHIONYL-HYDROQUINONE REDUCTASE"/>
    <property type="match status" value="1"/>
</dbReference>
<dbReference type="SUPFAM" id="SSF52833">
    <property type="entry name" value="Thioredoxin-like"/>
    <property type="match status" value="1"/>
</dbReference>
<dbReference type="PANTHER" id="PTHR32419:SF6">
    <property type="entry name" value="GLUTATHIONE S-TRANSFERASE OMEGA-LIKE 1-RELATED"/>
    <property type="match status" value="1"/>
</dbReference>
<evidence type="ECO:0000256" key="13">
    <source>
        <dbReference type="ARBA" id="ARBA00070045"/>
    </source>
</evidence>
<evidence type="ECO:0000256" key="1">
    <source>
        <dbReference type="ARBA" id="ARBA00004496"/>
    </source>
</evidence>
<dbReference type="GO" id="GO:0005737">
    <property type="term" value="C:cytoplasm"/>
    <property type="evidence" value="ECO:0007669"/>
    <property type="project" value="UniProtKB-SubCell"/>
</dbReference>
<dbReference type="EMBL" id="MU853757">
    <property type="protein sequence ID" value="KAK3944857.1"/>
    <property type="molecule type" value="Genomic_DNA"/>
</dbReference>
<dbReference type="InterPro" id="IPR016639">
    <property type="entry name" value="GST_Omega/GSH"/>
</dbReference>
<dbReference type="Gene3D" id="1.20.1050.10">
    <property type="match status" value="1"/>
</dbReference>
<protein>
    <recommendedName>
        <fullName evidence="13">Glutathione S-transferase omega-like 2</fullName>
        <ecNumber evidence="3">1.8.5.1</ecNumber>
        <ecNumber evidence="4">2.5.1.18</ecNumber>
    </recommendedName>
    <alternativeName>
        <fullName evidence="9">Glutathione-dependent dehydroascorbate reductase</fullName>
    </alternativeName>
</protein>
<name>A0AAN6NFH4_9PEZI</name>
<evidence type="ECO:0000256" key="4">
    <source>
        <dbReference type="ARBA" id="ARBA00012452"/>
    </source>
</evidence>
<evidence type="ECO:0000256" key="6">
    <source>
        <dbReference type="ARBA" id="ARBA00022679"/>
    </source>
</evidence>
<gene>
    <name evidence="16" type="ORF">QBC46DRAFT_373386</name>
</gene>
<comment type="function">
    <text evidence="12">Active as '1-Cys' thiol transferase against beta-hydroxyethyl disulfide (HED), as dehydroascorbate reductase and as dimethylarsinic acid reductase, while not active against the standard GST substrate 1-chloro-2,4-dinitrobenzene (CDNB). May be involved in cell wall organization and biogenesis.</text>
</comment>
<dbReference type="Proteomes" id="UP001303473">
    <property type="component" value="Unassembled WGS sequence"/>
</dbReference>
<accession>A0AAN6NFH4</accession>
<dbReference type="FunFam" id="1.20.1050.10:FF:000038">
    <property type="entry name" value="Glutathione S-transferase omega-like 2"/>
    <property type="match status" value="1"/>
</dbReference>